<proteinExistence type="predicted"/>
<evidence type="ECO:0000313" key="3">
    <source>
        <dbReference type="Proteomes" id="UP000297245"/>
    </source>
</evidence>
<gene>
    <name evidence="2" type="ORF">K435DRAFT_74069</name>
</gene>
<accession>A0A4V4HG16</accession>
<evidence type="ECO:0000313" key="2">
    <source>
        <dbReference type="EMBL" id="THU97035.1"/>
    </source>
</evidence>
<dbReference type="Proteomes" id="UP000297245">
    <property type="component" value="Unassembled WGS sequence"/>
</dbReference>
<evidence type="ECO:0000256" key="1">
    <source>
        <dbReference type="SAM" id="Phobius"/>
    </source>
</evidence>
<reference evidence="2 3" key="1">
    <citation type="journal article" date="2019" name="Nat. Ecol. Evol.">
        <title>Megaphylogeny resolves global patterns of mushroom evolution.</title>
        <authorList>
            <person name="Varga T."/>
            <person name="Krizsan K."/>
            <person name="Foldi C."/>
            <person name="Dima B."/>
            <person name="Sanchez-Garcia M."/>
            <person name="Sanchez-Ramirez S."/>
            <person name="Szollosi G.J."/>
            <person name="Szarkandi J.G."/>
            <person name="Papp V."/>
            <person name="Albert L."/>
            <person name="Andreopoulos W."/>
            <person name="Angelini C."/>
            <person name="Antonin V."/>
            <person name="Barry K.W."/>
            <person name="Bougher N.L."/>
            <person name="Buchanan P."/>
            <person name="Buyck B."/>
            <person name="Bense V."/>
            <person name="Catcheside P."/>
            <person name="Chovatia M."/>
            <person name="Cooper J."/>
            <person name="Damon W."/>
            <person name="Desjardin D."/>
            <person name="Finy P."/>
            <person name="Geml J."/>
            <person name="Haridas S."/>
            <person name="Hughes K."/>
            <person name="Justo A."/>
            <person name="Karasinski D."/>
            <person name="Kautmanova I."/>
            <person name="Kiss B."/>
            <person name="Kocsube S."/>
            <person name="Kotiranta H."/>
            <person name="LaButti K.M."/>
            <person name="Lechner B.E."/>
            <person name="Liimatainen K."/>
            <person name="Lipzen A."/>
            <person name="Lukacs Z."/>
            <person name="Mihaltcheva S."/>
            <person name="Morgado L.N."/>
            <person name="Niskanen T."/>
            <person name="Noordeloos M.E."/>
            <person name="Ohm R.A."/>
            <person name="Ortiz-Santana B."/>
            <person name="Ovrebo C."/>
            <person name="Racz N."/>
            <person name="Riley R."/>
            <person name="Savchenko A."/>
            <person name="Shiryaev A."/>
            <person name="Soop K."/>
            <person name="Spirin V."/>
            <person name="Szebenyi C."/>
            <person name="Tomsovsky M."/>
            <person name="Tulloss R.E."/>
            <person name="Uehling J."/>
            <person name="Grigoriev I.V."/>
            <person name="Vagvolgyi C."/>
            <person name="Papp T."/>
            <person name="Martin F.M."/>
            <person name="Miettinen O."/>
            <person name="Hibbett D.S."/>
            <person name="Nagy L.G."/>
        </authorList>
    </citation>
    <scope>NUCLEOTIDE SEQUENCE [LARGE SCALE GENOMIC DNA]</scope>
    <source>
        <strain evidence="2 3">CBS 962.96</strain>
    </source>
</reference>
<dbReference type="AlphaFoldDB" id="A0A4V4HG16"/>
<protein>
    <submittedName>
        <fullName evidence="2">Uncharacterized protein</fullName>
    </submittedName>
</protein>
<organism evidence="2 3">
    <name type="scientific">Dendrothele bispora (strain CBS 962.96)</name>
    <dbReference type="NCBI Taxonomy" id="1314807"/>
    <lineage>
        <taxon>Eukaryota</taxon>
        <taxon>Fungi</taxon>
        <taxon>Dikarya</taxon>
        <taxon>Basidiomycota</taxon>
        <taxon>Agaricomycotina</taxon>
        <taxon>Agaricomycetes</taxon>
        <taxon>Agaricomycetidae</taxon>
        <taxon>Agaricales</taxon>
        <taxon>Agaricales incertae sedis</taxon>
        <taxon>Dendrothele</taxon>
    </lineage>
</organism>
<keyword evidence="1" id="KW-0472">Membrane</keyword>
<name>A0A4V4HG16_DENBC</name>
<dbReference type="EMBL" id="ML179163">
    <property type="protein sequence ID" value="THU97035.1"/>
    <property type="molecule type" value="Genomic_DNA"/>
</dbReference>
<sequence>MACILPPSGQITHLIPLAQPDTIVLPAVIQHPLSNVDLDSETRRENARSTRCFFQFSTLNSFRVDPIHQQTKTPQTPIGIHSSSPHYPLKSIPPLLALLYLYLQEASSILLLSAFIGVRMIRNDDRCE</sequence>
<keyword evidence="1" id="KW-0812">Transmembrane</keyword>
<feature type="transmembrane region" description="Helical" evidence="1">
    <location>
        <begin position="95"/>
        <end position="118"/>
    </location>
</feature>
<keyword evidence="1" id="KW-1133">Transmembrane helix</keyword>
<keyword evidence="3" id="KW-1185">Reference proteome</keyword>